<dbReference type="Proteomes" id="UP000176639">
    <property type="component" value="Unassembled WGS sequence"/>
</dbReference>
<dbReference type="InterPro" id="IPR019489">
    <property type="entry name" value="Clp_ATPase_C"/>
</dbReference>
<dbReference type="GO" id="GO:0005737">
    <property type="term" value="C:cytoplasm"/>
    <property type="evidence" value="ECO:0007669"/>
    <property type="project" value="TreeGrafter"/>
</dbReference>
<keyword evidence="3" id="KW-0067">ATP-binding</keyword>
<organism evidence="7 8">
    <name type="scientific">Candidatus Azambacteria bacterium RBG_16_47_10</name>
    <dbReference type="NCBI Taxonomy" id="1797292"/>
    <lineage>
        <taxon>Bacteria</taxon>
        <taxon>Candidatus Azamiibacteriota</taxon>
    </lineage>
</organism>
<dbReference type="SMART" id="SM01086">
    <property type="entry name" value="ClpB_D2-small"/>
    <property type="match status" value="1"/>
</dbReference>
<dbReference type="InterPro" id="IPR041546">
    <property type="entry name" value="ClpA/ClpB_AAA_lid"/>
</dbReference>
<dbReference type="InterPro" id="IPR018368">
    <property type="entry name" value="ClpA/B_CS1"/>
</dbReference>
<evidence type="ECO:0000313" key="7">
    <source>
        <dbReference type="EMBL" id="OGD23836.1"/>
    </source>
</evidence>
<comment type="caution">
    <text evidence="7">The sequence shown here is derived from an EMBL/GenBank/DDBJ whole genome shotgun (WGS) entry which is preliminary data.</text>
</comment>
<dbReference type="GO" id="GO:0005524">
    <property type="term" value="F:ATP binding"/>
    <property type="evidence" value="ECO:0007669"/>
    <property type="project" value="UniProtKB-KW"/>
</dbReference>
<sequence>NNPLLIGEAGVGKTAIVRGLAEKIACGAVPPELSHKRIFALDMGLLVAGTTFRGEFEARLKDVIEEAKDTEVILFIDEIHTIVGAGSASGSLDAANILKPALSEGALRVIAATTPNEYRKSIEKDPALARRFHPISIREESEDASFLLIERAKTAYEAHHHVIISSDAARAAISYSQKYQPHKRLPDKALDLLDETASRLRMRHPSSAKAAIASFETELREFKDKKEDAIYRAHYDAALKIRGNERAFSEQWQTAHPHGVALDAPIVIEPRHVRETIADILDIDILDTDAPMPDFADMLAHSIVGQEEAIRAVTAVVTRARAGLISPHRPIGSFLFLGPSGVGKTHTAKILADALFGKRPSYHALTNFIRVDMSEFSEPHSISRLIGAPPGYVGHEEGGYLTEKIKHNPYSLILFDEIEKAHPQIFNIFLQILDEGILTSALSEHVSFKNTVIIMTSNIGTEEFNKHAMGFTENTGEPAQVKAAYATIKKNVLTALKDVMRPELLNRIDSILTFMPLDAVALRTITQKHIDSLTEKLSTEKNIALSVDPRVIDFIIAKSQSAAEGARLITRTIAEYIEFPIAARITSRTEKPCTRIKITIKKNAVSIEAK</sequence>
<keyword evidence="4" id="KW-0143">Chaperone</keyword>
<evidence type="ECO:0000256" key="2">
    <source>
        <dbReference type="ARBA" id="ARBA00022741"/>
    </source>
</evidence>
<feature type="domain" description="Clp ATPase C-terminal" evidence="6">
    <location>
        <begin position="517"/>
        <end position="607"/>
    </location>
</feature>
<evidence type="ECO:0000259" key="6">
    <source>
        <dbReference type="SMART" id="SM01086"/>
    </source>
</evidence>
<evidence type="ECO:0000259" key="5">
    <source>
        <dbReference type="SMART" id="SM00382"/>
    </source>
</evidence>
<gene>
    <name evidence="7" type="ORF">A2Z10_02760</name>
</gene>
<dbReference type="InterPro" id="IPR027417">
    <property type="entry name" value="P-loop_NTPase"/>
</dbReference>
<keyword evidence="1" id="KW-0677">Repeat</keyword>
<feature type="domain" description="AAA+ ATPase" evidence="5">
    <location>
        <begin position="1"/>
        <end position="142"/>
    </location>
</feature>
<dbReference type="InterPro" id="IPR001270">
    <property type="entry name" value="ClpA/B"/>
</dbReference>
<dbReference type="EMBL" id="MEYI01000026">
    <property type="protein sequence ID" value="OGD23836.1"/>
    <property type="molecule type" value="Genomic_DNA"/>
</dbReference>
<dbReference type="Gene3D" id="1.10.8.60">
    <property type="match status" value="1"/>
</dbReference>
<dbReference type="Gene3D" id="3.40.50.300">
    <property type="entry name" value="P-loop containing nucleotide triphosphate hydrolases"/>
    <property type="match status" value="3"/>
</dbReference>
<evidence type="ECO:0000256" key="4">
    <source>
        <dbReference type="ARBA" id="ARBA00023186"/>
    </source>
</evidence>
<dbReference type="CDD" id="cd00009">
    <property type="entry name" value="AAA"/>
    <property type="match status" value="1"/>
</dbReference>
<dbReference type="SUPFAM" id="SSF52540">
    <property type="entry name" value="P-loop containing nucleoside triphosphate hydrolases"/>
    <property type="match status" value="2"/>
</dbReference>
<dbReference type="PRINTS" id="PR00300">
    <property type="entry name" value="CLPPROTEASEA"/>
</dbReference>
<name>A0A1F5AZR5_9BACT</name>
<dbReference type="CDD" id="cd19499">
    <property type="entry name" value="RecA-like_ClpB_Hsp104-like"/>
    <property type="match status" value="1"/>
</dbReference>
<dbReference type="Pfam" id="PF00004">
    <property type="entry name" value="AAA"/>
    <property type="match status" value="1"/>
</dbReference>
<protein>
    <submittedName>
        <fullName evidence="7">Uncharacterized protein</fullName>
    </submittedName>
</protein>
<dbReference type="PANTHER" id="PTHR11638">
    <property type="entry name" value="ATP-DEPENDENT CLP PROTEASE"/>
    <property type="match status" value="1"/>
</dbReference>
<evidence type="ECO:0000313" key="8">
    <source>
        <dbReference type="Proteomes" id="UP000176639"/>
    </source>
</evidence>
<dbReference type="InterPro" id="IPR003959">
    <property type="entry name" value="ATPase_AAA_core"/>
</dbReference>
<reference evidence="7 8" key="1">
    <citation type="journal article" date="2016" name="Nat. Commun.">
        <title>Thousands of microbial genomes shed light on interconnected biogeochemical processes in an aquifer system.</title>
        <authorList>
            <person name="Anantharaman K."/>
            <person name="Brown C.T."/>
            <person name="Hug L.A."/>
            <person name="Sharon I."/>
            <person name="Castelle C.J."/>
            <person name="Probst A.J."/>
            <person name="Thomas B.C."/>
            <person name="Singh A."/>
            <person name="Wilkins M.J."/>
            <person name="Karaoz U."/>
            <person name="Brodie E.L."/>
            <person name="Williams K.H."/>
            <person name="Hubbard S.S."/>
            <person name="Banfield J.F."/>
        </authorList>
    </citation>
    <scope>NUCLEOTIDE SEQUENCE [LARGE SCALE GENOMIC DNA]</scope>
</reference>
<accession>A0A1F5AZR5</accession>
<dbReference type="SMART" id="SM00382">
    <property type="entry name" value="AAA"/>
    <property type="match status" value="2"/>
</dbReference>
<evidence type="ECO:0000256" key="1">
    <source>
        <dbReference type="ARBA" id="ARBA00022737"/>
    </source>
</evidence>
<dbReference type="FunFam" id="3.40.50.300:FF:000025">
    <property type="entry name" value="ATP-dependent Clp protease subunit"/>
    <property type="match status" value="1"/>
</dbReference>
<dbReference type="PANTHER" id="PTHR11638:SF18">
    <property type="entry name" value="HEAT SHOCK PROTEIN 104"/>
    <property type="match status" value="1"/>
</dbReference>
<dbReference type="InterPro" id="IPR050130">
    <property type="entry name" value="ClpA_ClpB"/>
</dbReference>
<dbReference type="Pfam" id="PF10431">
    <property type="entry name" value="ClpB_D2-small"/>
    <property type="match status" value="1"/>
</dbReference>
<feature type="non-terminal residue" evidence="7">
    <location>
        <position position="1"/>
    </location>
</feature>
<feature type="domain" description="AAA+ ATPase" evidence="5">
    <location>
        <begin position="330"/>
        <end position="481"/>
    </location>
</feature>
<dbReference type="AlphaFoldDB" id="A0A1F5AZR5"/>
<dbReference type="PROSITE" id="PS00870">
    <property type="entry name" value="CLPAB_1"/>
    <property type="match status" value="1"/>
</dbReference>
<proteinExistence type="predicted"/>
<evidence type="ECO:0000256" key="3">
    <source>
        <dbReference type="ARBA" id="ARBA00022840"/>
    </source>
</evidence>
<dbReference type="GO" id="GO:0034605">
    <property type="term" value="P:cellular response to heat"/>
    <property type="evidence" value="ECO:0007669"/>
    <property type="project" value="TreeGrafter"/>
</dbReference>
<keyword evidence="2" id="KW-0547">Nucleotide-binding</keyword>
<dbReference type="GO" id="GO:0016887">
    <property type="term" value="F:ATP hydrolysis activity"/>
    <property type="evidence" value="ECO:0007669"/>
    <property type="project" value="InterPro"/>
</dbReference>
<dbReference type="Pfam" id="PF17871">
    <property type="entry name" value="AAA_lid_9"/>
    <property type="match status" value="1"/>
</dbReference>
<dbReference type="InterPro" id="IPR003593">
    <property type="entry name" value="AAA+_ATPase"/>
</dbReference>
<dbReference type="Pfam" id="PF07724">
    <property type="entry name" value="AAA_2"/>
    <property type="match status" value="1"/>
</dbReference>